<evidence type="ECO:0000313" key="1">
    <source>
        <dbReference type="EMBL" id="SLN13935.1"/>
    </source>
</evidence>
<sequence length="38" mass="4229">MGTSDVRKIRLELGANGTRSPLRLYNYNVFGKLSQSDA</sequence>
<name>A0A1Y5RG72_9RHOB</name>
<dbReference type="AlphaFoldDB" id="A0A1Y5RG72"/>
<organism evidence="1 2">
    <name type="scientific">Pseudoruegeria aquimaris</name>
    <dbReference type="NCBI Taxonomy" id="393663"/>
    <lineage>
        <taxon>Bacteria</taxon>
        <taxon>Pseudomonadati</taxon>
        <taxon>Pseudomonadota</taxon>
        <taxon>Alphaproteobacteria</taxon>
        <taxon>Rhodobacterales</taxon>
        <taxon>Roseobacteraceae</taxon>
        <taxon>Pseudoruegeria</taxon>
    </lineage>
</organism>
<keyword evidence="2" id="KW-1185">Reference proteome</keyword>
<protein>
    <submittedName>
        <fullName evidence="1">Uncharacterized protein</fullName>
    </submittedName>
</protein>
<gene>
    <name evidence="1" type="ORF">PSA7680_00280</name>
</gene>
<reference evidence="1 2" key="1">
    <citation type="submission" date="2017-03" db="EMBL/GenBank/DDBJ databases">
        <authorList>
            <person name="Afonso C.L."/>
            <person name="Miller P.J."/>
            <person name="Scott M.A."/>
            <person name="Spackman E."/>
            <person name="Goraichik I."/>
            <person name="Dimitrov K.M."/>
            <person name="Suarez D.L."/>
            <person name="Swayne D.E."/>
        </authorList>
    </citation>
    <scope>NUCLEOTIDE SEQUENCE [LARGE SCALE GENOMIC DNA]</scope>
    <source>
        <strain evidence="1 2">CECT 7680</strain>
    </source>
</reference>
<dbReference type="EMBL" id="FWFQ01000002">
    <property type="protein sequence ID" value="SLN13935.1"/>
    <property type="molecule type" value="Genomic_DNA"/>
</dbReference>
<dbReference type="Proteomes" id="UP000193409">
    <property type="component" value="Unassembled WGS sequence"/>
</dbReference>
<evidence type="ECO:0000313" key="2">
    <source>
        <dbReference type="Proteomes" id="UP000193409"/>
    </source>
</evidence>
<accession>A0A1Y5RG72</accession>
<proteinExistence type="predicted"/>